<sequence length="186" mass="20615">MKMTESVEHFSAAVTDEDKNVRIFKTPTQPVLPKIYYNFRDNKKYISGCSLENKPILGMKFDSLGDGISFYYKYAIECGFKDRSSTTKVDKNKVGSSNGKGVTVIEYSLCSNEGHSEKASAINAVLDYASMYDKKKQLMLTKNNPKNATSSKEVKDADIQVLVGSNEVDVNILPPNQCLNKGSARS</sequence>
<protein>
    <submittedName>
        <fullName evidence="1">Uncharacterized protein</fullName>
    </submittedName>
</protein>
<reference evidence="1" key="2">
    <citation type="submission" date="2021-03" db="UniProtKB">
        <authorList>
            <consortium name="EnsemblPlants"/>
        </authorList>
    </citation>
    <scope>IDENTIFICATION</scope>
</reference>
<evidence type="ECO:0000313" key="2">
    <source>
        <dbReference type="Proteomes" id="UP000596660"/>
    </source>
</evidence>
<dbReference type="Proteomes" id="UP000596660">
    <property type="component" value="Unplaced"/>
</dbReference>
<organism evidence="1 2">
    <name type="scientific">Chenopodium quinoa</name>
    <name type="common">Quinoa</name>
    <dbReference type="NCBI Taxonomy" id="63459"/>
    <lineage>
        <taxon>Eukaryota</taxon>
        <taxon>Viridiplantae</taxon>
        <taxon>Streptophyta</taxon>
        <taxon>Embryophyta</taxon>
        <taxon>Tracheophyta</taxon>
        <taxon>Spermatophyta</taxon>
        <taxon>Magnoliopsida</taxon>
        <taxon>eudicotyledons</taxon>
        <taxon>Gunneridae</taxon>
        <taxon>Pentapetalae</taxon>
        <taxon>Caryophyllales</taxon>
        <taxon>Chenopodiaceae</taxon>
        <taxon>Chenopodioideae</taxon>
        <taxon>Atripliceae</taxon>
        <taxon>Chenopodium</taxon>
    </lineage>
</organism>
<dbReference type="AlphaFoldDB" id="A0A803N9L0"/>
<dbReference type="EnsemblPlants" id="AUR62042644-RA">
    <property type="protein sequence ID" value="AUR62042644-RA:cds"/>
    <property type="gene ID" value="AUR62042644"/>
</dbReference>
<keyword evidence="2" id="KW-1185">Reference proteome</keyword>
<name>A0A803N9L0_CHEQI</name>
<proteinExistence type="predicted"/>
<dbReference type="Gramene" id="AUR62042644-RA">
    <property type="protein sequence ID" value="AUR62042644-RA:cds"/>
    <property type="gene ID" value="AUR62042644"/>
</dbReference>
<evidence type="ECO:0000313" key="1">
    <source>
        <dbReference type="EnsemblPlants" id="AUR62042644-RA:cds"/>
    </source>
</evidence>
<accession>A0A803N9L0</accession>
<reference evidence="1" key="1">
    <citation type="journal article" date="2017" name="Nature">
        <title>The genome of Chenopodium quinoa.</title>
        <authorList>
            <person name="Jarvis D.E."/>
            <person name="Ho Y.S."/>
            <person name="Lightfoot D.J."/>
            <person name="Schmoeckel S.M."/>
            <person name="Li B."/>
            <person name="Borm T.J.A."/>
            <person name="Ohyanagi H."/>
            <person name="Mineta K."/>
            <person name="Michell C.T."/>
            <person name="Saber N."/>
            <person name="Kharbatia N.M."/>
            <person name="Rupper R.R."/>
            <person name="Sharp A.R."/>
            <person name="Dally N."/>
            <person name="Boughton B.A."/>
            <person name="Woo Y.H."/>
            <person name="Gao G."/>
            <person name="Schijlen E.G.W.M."/>
            <person name="Guo X."/>
            <person name="Momin A.A."/>
            <person name="Negrao S."/>
            <person name="Al-Babili S."/>
            <person name="Gehring C."/>
            <person name="Roessner U."/>
            <person name="Jung C."/>
            <person name="Murphy K."/>
            <person name="Arold S.T."/>
            <person name="Gojobori T."/>
            <person name="van der Linden C.G."/>
            <person name="van Loo E.N."/>
            <person name="Jellen E.N."/>
            <person name="Maughan P.J."/>
            <person name="Tester M."/>
        </authorList>
    </citation>
    <scope>NUCLEOTIDE SEQUENCE [LARGE SCALE GENOMIC DNA]</scope>
    <source>
        <strain evidence="1">cv. PI 614886</strain>
    </source>
</reference>